<organism evidence="9 10">
    <name type="scientific">Hominiventricola aquisgranensis</name>
    <dbReference type="NCBI Taxonomy" id="3133164"/>
    <lineage>
        <taxon>Bacteria</taxon>
        <taxon>Bacillati</taxon>
        <taxon>Bacillota</taxon>
        <taxon>Clostridia</taxon>
        <taxon>Lachnospirales</taxon>
        <taxon>Lachnospiraceae</taxon>
        <taxon>Hominiventricola</taxon>
    </lineage>
</organism>
<feature type="domain" description="Glycine transporter" evidence="8">
    <location>
        <begin position="6"/>
        <end position="79"/>
    </location>
</feature>
<dbReference type="InterPro" id="IPR005115">
    <property type="entry name" value="Gly_transporter"/>
</dbReference>
<keyword evidence="4 7" id="KW-0812">Transmembrane</keyword>
<evidence type="ECO:0000256" key="2">
    <source>
        <dbReference type="ARBA" id="ARBA00008193"/>
    </source>
</evidence>
<feature type="transmembrane region" description="Helical" evidence="7">
    <location>
        <begin position="6"/>
        <end position="23"/>
    </location>
</feature>
<dbReference type="Proteomes" id="UP001470288">
    <property type="component" value="Unassembled WGS sequence"/>
</dbReference>
<feature type="transmembrane region" description="Helical" evidence="7">
    <location>
        <begin position="127"/>
        <end position="149"/>
    </location>
</feature>
<keyword evidence="5 7" id="KW-1133">Transmembrane helix</keyword>
<keyword evidence="3" id="KW-1003">Cell membrane</keyword>
<dbReference type="RefSeq" id="WP_117499755.1">
    <property type="nucleotide sequence ID" value="NZ_JBBMFC010000021.1"/>
</dbReference>
<feature type="domain" description="Glycine transporter" evidence="8">
    <location>
        <begin position="102"/>
        <end position="175"/>
    </location>
</feature>
<comment type="similarity">
    <text evidence="2">Belongs to the UPF0126 family.</text>
</comment>
<evidence type="ECO:0000256" key="7">
    <source>
        <dbReference type="SAM" id="Phobius"/>
    </source>
</evidence>
<feature type="transmembrane region" description="Helical" evidence="7">
    <location>
        <begin position="161"/>
        <end position="177"/>
    </location>
</feature>
<comment type="subcellular location">
    <subcellularLocation>
        <location evidence="1">Cell membrane</location>
        <topology evidence="1">Multi-pass membrane protein</topology>
    </subcellularLocation>
</comment>
<evidence type="ECO:0000259" key="8">
    <source>
        <dbReference type="Pfam" id="PF03458"/>
    </source>
</evidence>
<evidence type="ECO:0000256" key="1">
    <source>
        <dbReference type="ARBA" id="ARBA00004651"/>
    </source>
</evidence>
<keyword evidence="10" id="KW-1185">Reference proteome</keyword>
<evidence type="ECO:0000256" key="4">
    <source>
        <dbReference type="ARBA" id="ARBA00022692"/>
    </source>
</evidence>
<evidence type="ECO:0000256" key="5">
    <source>
        <dbReference type="ARBA" id="ARBA00022989"/>
    </source>
</evidence>
<keyword evidence="6 7" id="KW-0472">Membrane</keyword>
<feature type="transmembrane region" description="Helical" evidence="7">
    <location>
        <begin position="30"/>
        <end position="48"/>
    </location>
</feature>
<gene>
    <name evidence="9" type="ORF">WMO62_11590</name>
</gene>
<dbReference type="EMBL" id="JBBMFC010000021">
    <property type="protein sequence ID" value="MEQ2579466.1"/>
    <property type="molecule type" value="Genomic_DNA"/>
</dbReference>
<sequence>MNIQLIAEIMGTVAFAISGAMLAIERKMDLFGIVFLGIVTAAGGGFIRDMTLGIVPPAMFSSPMVLPLAILSSLAVCALVAWLYKGSDEELHGERFQWILNFTDAIGLGLFTVAGANTAIDSGYGDYHAFVIFLGMLTGVGGGMFRDVLAGIMPAVLRKHVYACASLVGAICYLGLLCAMPRGYAMFTGAMIVVVIRLLASHYKWNIPRVM</sequence>
<feature type="transmembrane region" description="Helical" evidence="7">
    <location>
        <begin position="183"/>
        <end position="200"/>
    </location>
</feature>
<protein>
    <submittedName>
        <fullName evidence="9">Trimeric intracellular cation channel family protein</fullName>
    </submittedName>
</protein>
<dbReference type="PANTHER" id="PTHR30506">
    <property type="entry name" value="INNER MEMBRANE PROTEIN"/>
    <property type="match status" value="1"/>
</dbReference>
<name>A0ABV1I2S4_9FIRM</name>
<evidence type="ECO:0000313" key="9">
    <source>
        <dbReference type="EMBL" id="MEQ2579466.1"/>
    </source>
</evidence>
<feature type="transmembrane region" description="Helical" evidence="7">
    <location>
        <begin position="96"/>
        <end position="115"/>
    </location>
</feature>
<dbReference type="Pfam" id="PF03458">
    <property type="entry name" value="Gly_transporter"/>
    <property type="match status" value="2"/>
</dbReference>
<comment type="caution">
    <text evidence="9">The sequence shown here is derived from an EMBL/GenBank/DDBJ whole genome shotgun (WGS) entry which is preliminary data.</text>
</comment>
<evidence type="ECO:0000256" key="3">
    <source>
        <dbReference type="ARBA" id="ARBA00022475"/>
    </source>
</evidence>
<reference evidence="9 10" key="1">
    <citation type="submission" date="2024-03" db="EMBL/GenBank/DDBJ databases">
        <title>Human intestinal bacterial collection.</title>
        <authorList>
            <person name="Pauvert C."/>
            <person name="Hitch T.C.A."/>
            <person name="Clavel T."/>
        </authorList>
    </citation>
    <scope>NUCLEOTIDE SEQUENCE [LARGE SCALE GENOMIC DNA]</scope>
    <source>
        <strain evidence="9 10">CLA-AA-H78B</strain>
    </source>
</reference>
<feature type="transmembrane region" description="Helical" evidence="7">
    <location>
        <begin position="60"/>
        <end position="84"/>
    </location>
</feature>
<evidence type="ECO:0000313" key="10">
    <source>
        <dbReference type="Proteomes" id="UP001470288"/>
    </source>
</evidence>
<proteinExistence type="inferred from homology"/>
<dbReference type="PANTHER" id="PTHR30506:SF3">
    <property type="entry name" value="UPF0126 INNER MEMBRANE PROTEIN YADS-RELATED"/>
    <property type="match status" value="1"/>
</dbReference>
<accession>A0ABV1I2S4</accession>
<evidence type="ECO:0000256" key="6">
    <source>
        <dbReference type="ARBA" id="ARBA00023136"/>
    </source>
</evidence>